<gene>
    <name evidence="1" type="ORF">M011DRAFT_399407</name>
</gene>
<dbReference type="Pfam" id="PF23151">
    <property type="entry name" value="NuiA_2"/>
    <property type="match status" value="1"/>
</dbReference>
<keyword evidence="2" id="KW-1185">Reference proteome</keyword>
<dbReference type="OrthoDB" id="5366485at2759"/>
<sequence>MSDDAYASFLEKANQDVSGGETASTQKMATKSVDTGVPSVLKAVQEVYVSESDEEFVQVALRFEGKELNTSMCAPDFGEIKKLIQFEGQVEESSVKEFDPRGQYKSVVEKVEQAGSGEVKVFRVILGGTRVEWWVVSVDEEGKKVVGLKVLAVES</sequence>
<reference evidence="1" key="1">
    <citation type="journal article" date="2020" name="Stud. Mycol.">
        <title>101 Dothideomycetes genomes: a test case for predicting lifestyles and emergence of pathogens.</title>
        <authorList>
            <person name="Haridas S."/>
            <person name="Albert R."/>
            <person name="Binder M."/>
            <person name="Bloem J."/>
            <person name="Labutti K."/>
            <person name="Salamov A."/>
            <person name="Andreopoulos B."/>
            <person name="Baker S."/>
            <person name="Barry K."/>
            <person name="Bills G."/>
            <person name="Bluhm B."/>
            <person name="Cannon C."/>
            <person name="Castanera R."/>
            <person name="Culley D."/>
            <person name="Daum C."/>
            <person name="Ezra D."/>
            <person name="Gonzalez J."/>
            <person name="Henrissat B."/>
            <person name="Kuo A."/>
            <person name="Liang C."/>
            <person name="Lipzen A."/>
            <person name="Lutzoni F."/>
            <person name="Magnuson J."/>
            <person name="Mondo S."/>
            <person name="Nolan M."/>
            <person name="Ohm R."/>
            <person name="Pangilinan J."/>
            <person name="Park H.-J."/>
            <person name="Ramirez L."/>
            <person name="Alfaro M."/>
            <person name="Sun H."/>
            <person name="Tritt A."/>
            <person name="Yoshinaga Y."/>
            <person name="Zwiers L.-H."/>
            <person name="Turgeon B."/>
            <person name="Goodwin S."/>
            <person name="Spatafora J."/>
            <person name="Crous P."/>
            <person name="Grigoriev I."/>
        </authorList>
    </citation>
    <scope>NUCLEOTIDE SEQUENCE</scope>
    <source>
        <strain evidence="1">CBS 119925</strain>
    </source>
</reference>
<organism evidence="1 2">
    <name type="scientific">Sporormia fimetaria CBS 119925</name>
    <dbReference type="NCBI Taxonomy" id="1340428"/>
    <lineage>
        <taxon>Eukaryota</taxon>
        <taxon>Fungi</taxon>
        <taxon>Dikarya</taxon>
        <taxon>Ascomycota</taxon>
        <taxon>Pezizomycotina</taxon>
        <taxon>Dothideomycetes</taxon>
        <taxon>Pleosporomycetidae</taxon>
        <taxon>Pleosporales</taxon>
        <taxon>Sporormiaceae</taxon>
        <taxon>Sporormia</taxon>
    </lineage>
</organism>
<dbReference type="InterPro" id="IPR056539">
    <property type="entry name" value="NuiA-like"/>
</dbReference>
<dbReference type="EMBL" id="MU006567">
    <property type="protein sequence ID" value="KAF2749240.1"/>
    <property type="molecule type" value="Genomic_DNA"/>
</dbReference>
<evidence type="ECO:0000313" key="2">
    <source>
        <dbReference type="Proteomes" id="UP000799440"/>
    </source>
</evidence>
<accession>A0A6A6VI81</accession>
<name>A0A6A6VI81_9PLEO</name>
<dbReference type="PANTHER" id="PTHR42093:SF1">
    <property type="match status" value="1"/>
</dbReference>
<evidence type="ECO:0000313" key="1">
    <source>
        <dbReference type="EMBL" id="KAF2749240.1"/>
    </source>
</evidence>
<dbReference type="Proteomes" id="UP000799440">
    <property type="component" value="Unassembled WGS sequence"/>
</dbReference>
<dbReference type="AlphaFoldDB" id="A0A6A6VI81"/>
<proteinExistence type="predicted"/>
<dbReference type="PANTHER" id="PTHR42093">
    <property type="match status" value="1"/>
</dbReference>
<protein>
    <submittedName>
        <fullName evidence="1">Uncharacterized protein</fullName>
    </submittedName>
</protein>